<dbReference type="GO" id="GO:0005829">
    <property type="term" value="C:cytosol"/>
    <property type="evidence" value="ECO:0007669"/>
    <property type="project" value="TreeGrafter"/>
</dbReference>
<proteinExistence type="predicted"/>
<dbReference type="InterPro" id="IPR058240">
    <property type="entry name" value="rSAM_sf"/>
</dbReference>
<dbReference type="InterPro" id="IPR006638">
    <property type="entry name" value="Elp3/MiaA/NifB-like_rSAM"/>
</dbReference>
<dbReference type="AlphaFoldDB" id="X1TXU5"/>
<dbReference type="GO" id="GO:0051536">
    <property type="term" value="F:iron-sulfur cluster binding"/>
    <property type="evidence" value="ECO:0007669"/>
    <property type="project" value="UniProtKB-KW"/>
</dbReference>
<comment type="caution">
    <text evidence="7">The sequence shown here is derived from an EMBL/GenBank/DDBJ whole genome shotgun (WGS) entry which is preliminary data.</text>
</comment>
<evidence type="ECO:0000256" key="2">
    <source>
        <dbReference type="ARBA" id="ARBA00022691"/>
    </source>
</evidence>
<evidence type="ECO:0000256" key="3">
    <source>
        <dbReference type="ARBA" id="ARBA00022723"/>
    </source>
</evidence>
<keyword evidence="3" id="KW-0479">Metal-binding</keyword>
<keyword evidence="5" id="KW-0411">Iron-sulfur</keyword>
<dbReference type="SUPFAM" id="SSF102114">
    <property type="entry name" value="Radical SAM enzymes"/>
    <property type="match status" value="1"/>
</dbReference>
<protein>
    <recommendedName>
        <fullName evidence="6">Radical SAM core domain-containing protein</fullName>
    </recommendedName>
</protein>
<dbReference type="PANTHER" id="PTHR43409:SF7">
    <property type="entry name" value="BLL1977 PROTEIN"/>
    <property type="match status" value="1"/>
</dbReference>
<evidence type="ECO:0000256" key="1">
    <source>
        <dbReference type="ARBA" id="ARBA00001966"/>
    </source>
</evidence>
<evidence type="ECO:0000313" key="7">
    <source>
        <dbReference type="EMBL" id="GAI96191.1"/>
    </source>
</evidence>
<evidence type="ECO:0000259" key="6">
    <source>
        <dbReference type="PROSITE" id="PS51918"/>
    </source>
</evidence>
<organism evidence="7">
    <name type="scientific">marine sediment metagenome</name>
    <dbReference type="NCBI Taxonomy" id="412755"/>
    <lineage>
        <taxon>unclassified sequences</taxon>
        <taxon>metagenomes</taxon>
        <taxon>ecological metagenomes</taxon>
    </lineage>
</organism>
<evidence type="ECO:0000256" key="4">
    <source>
        <dbReference type="ARBA" id="ARBA00023004"/>
    </source>
</evidence>
<keyword evidence="2" id="KW-0949">S-adenosyl-L-methionine</keyword>
<dbReference type="GO" id="GO:0046872">
    <property type="term" value="F:metal ion binding"/>
    <property type="evidence" value="ECO:0007669"/>
    <property type="project" value="UniProtKB-KW"/>
</dbReference>
<reference evidence="7" key="1">
    <citation type="journal article" date="2014" name="Front. Microbiol.">
        <title>High frequency of phylogenetically diverse reductive dehalogenase-homologous genes in deep subseafloor sedimentary metagenomes.</title>
        <authorList>
            <person name="Kawai M."/>
            <person name="Futagami T."/>
            <person name="Toyoda A."/>
            <person name="Takaki Y."/>
            <person name="Nishi S."/>
            <person name="Hori S."/>
            <person name="Arai W."/>
            <person name="Tsubouchi T."/>
            <person name="Morono Y."/>
            <person name="Uchiyama I."/>
            <person name="Ito T."/>
            <person name="Fujiyama A."/>
            <person name="Inagaki F."/>
            <person name="Takami H."/>
        </authorList>
    </citation>
    <scope>NUCLEOTIDE SEQUENCE</scope>
    <source>
        <strain evidence="7">Expedition CK06-06</strain>
    </source>
</reference>
<dbReference type="InterPro" id="IPR025274">
    <property type="entry name" value="DUF4070"/>
</dbReference>
<dbReference type="Gene3D" id="3.30.750.200">
    <property type="match status" value="1"/>
</dbReference>
<accession>X1TXU5</accession>
<dbReference type="PANTHER" id="PTHR43409">
    <property type="entry name" value="ANAEROBIC MAGNESIUM-PROTOPORPHYRIN IX MONOMETHYL ESTER CYCLASE-RELATED"/>
    <property type="match status" value="1"/>
</dbReference>
<sequence>VVEEIKQMTNMSFQIYDPSLTINPSYSRELFKALIREKVKKSWVASGNVDVLARIDDDFLKLAKKSGCFEWFIGFESVNQTALNGIKKNSNKVKDFKRTIKRIHDHGMTVQGGIIFGFDEDTPDIFDATLEKLFEWEIDILETYVLTPFPGTPLYDRLEKEKRILTKDWSRYNLTDVVFKPKNMTEKELFEGARKVAKEFYTMPRIISRVARIMTVSVRPSVILPIGTNFILRKSHKRDYIF</sequence>
<comment type="cofactor">
    <cofactor evidence="1">
        <name>[4Fe-4S] cluster</name>
        <dbReference type="ChEBI" id="CHEBI:49883"/>
    </cofactor>
</comment>
<feature type="non-terminal residue" evidence="7">
    <location>
        <position position="1"/>
    </location>
</feature>
<dbReference type="GO" id="GO:0003824">
    <property type="term" value="F:catalytic activity"/>
    <property type="evidence" value="ECO:0007669"/>
    <property type="project" value="InterPro"/>
</dbReference>
<dbReference type="Pfam" id="PF13282">
    <property type="entry name" value="DUF4070"/>
    <property type="match status" value="1"/>
</dbReference>
<dbReference type="EMBL" id="BARW01019516">
    <property type="protein sequence ID" value="GAI96191.1"/>
    <property type="molecule type" value="Genomic_DNA"/>
</dbReference>
<feature type="domain" description="Radical SAM core" evidence="6">
    <location>
        <begin position="1"/>
        <end position="185"/>
    </location>
</feature>
<evidence type="ECO:0000256" key="5">
    <source>
        <dbReference type="ARBA" id="ARBA00023014"/>
    </source>
</evidence>
<dbReference type="SMART" id="SM00729">
    <property type="entry name" value="Elp3"/>
    <property type="match status" value="1"/>
</dbReference>
<dbReference type="InterPro" id="IPR007197">
    <property type="entry name" value="rSAM"/>
</dbReference>
<dbReference type="InterPro" id="IPR051198">
    <property type="entry name" value="BchE-like"/>
</dbReference>
<keyword evidence="4" id="KW-0408">Iron</keyword>
<dbReference type="PROSITE" id="PS51918">
    <property type="entry name" value="RADICAL_SAM"/>
    <property type="match status" value="1"/>
</dbReference>
<name>X1TXU5_9ZZZZ</name>
<gene>
    <name evidence="7" type="ORF">S12H4_33150</name>
</gene>